<protein>
    <submittedName>
        <fullName evidence="2">Uncharacterized protein</fullName>
    </submittedName>
</protein>
<accession>A0A3S5CBR0</accession>
<evidence type="ECO:0000256" key="1">
    <source>
        <dbReference type="SAM" id="MobiDB-lite"/>
    </source>
</evidence>
<evidence type="ECO:0000313" key="2">
    <source>
        <dbReference type="EMBL" id="VEL08042.1"/>
    </source>
</evidence>
<keyword evidence="3" id="KW-1185">Reference proteome</keyword>
<name>A0A3S5CBR0_9PLAT</name>
<reference evidence="2" key="1">
    <citation type="submission" date="2018-11" db="EMBL/GenBank/DDBJ databases">
        <authorList>
            <consortium name="Pathogen Informatics"/>
        </authorList>
    </citation>
    <scope>NUCLEOTIDE SEQUENCE</scope>
</reference>
<sequence>MFSYFYFDSPLLALLAQTSGHSEPPDFDPSAGLSRPHSRHTPHRTRELRFNAARRAQSTTANTVGDLTQGREIPYSGGLSFDTLKVPNFLTKSTLESDFATDEDSVSTNEIYEIRSTG</sequence>
<evidence type="ECO:0000313" key="3">
    <source>
        <dbReference type="Proteomes" id="UP000784294"/>
    </source>
</evidence>
<dbReference type="EMBL" id="CAAALY010003006">
    <property type="protein sequence ID" value="VEL08042.1"/>
    <property type="molecule type" value="Genomic_DNA"/>
</dbReference>
<dbReference type="AlphaFoldDB" id="A0A3S5CBR0"/>
<feature type="region of interest" description="Disordered" evidence="1">
    <location>
        <begin position="19"/>
        <end position="46"/>
    </location>
</feature>
<organism evidence="2 3">
    <name type="scientific">Protopolystoma xenopodis</name>
    <dbReference type="NCBI Taxonomy" id="117903"/>
    <lineage>
        <taxon>Eukaryota</taxon>
        <taxon>Metazoa</taxon>
        <taxon>Spiralia</taxon>
        <taxon>Lophotrochozoa</taxon>
        <taxon>Platyhelminthes</taxon>
        <taxon>Monogenea</taxon>
        <taxon>Polyopisthocotylea</taxon>
        <taxon>Polystomatidea</taxon>
        <taxon>Polystomatidae</taxon>
        <taxon>Protopolystoma</taxon>
    </lineage>
</organism>
<dbReference type="Proteomes" id="UP000784294">
    <property type="component" value="Unassembled WGS sequence"/>
</dbReference>
<gene>
    <name evidence="2" type="ORF">PXEA_LOCUS1482</name>
</gene>
<proteinExistence type="predicted"/>
<comment type="caution">
    <text evidence="2">The sequence shown here is derived from an EMBL/GenBank/DDBJ whole genome shotgun (WGS) entry which is preliminary data.</text>
</comment>